<reference evidence="2 3" key="1">
    <citation type="submission" date="2016-06" db="EMBL/GenBank/DDBJ databases">
        <authorList>
            <person name="Kjaerup R.B."/>
            <person name="Dalgaard T.S."/>
            <person name="Juul-Madsen H.R."/>
        </authorList>
    </citation>
    <scope>NUCLEOTIDE SEQUENCE [LARGE SCALE GENOMIC DNA]</scope>
</reference>
<protein>
    <submittedName>
        <fullName evidence="2">Uncharacterized protein</fullName>
    </submittedName>
</protein>
<evidence type="ECO:0000313" key="3">
    <source>
        <dbReference type="Proteomes" id="UP000215127"/>
    </source>
</evidence>
<keyword evidence="1" id="KW-0812">Transmembrane</keyword>
<dbReference type="AlphaFoldDB" id="A0A1X7RJT4"/>
<name>A0A1X7RJT4_ZYMT9</name>
<keyword evidence="1" id="KW-0472">Membrane</keyword>
<keyword evidence="1" id="KW-1133">Transmembrane helix</keyword>
<feature type="transmembrane region" description="Helical" evidence="1">
    <location>
        <begin position="223"/>
        <end position="246"/>
    </location>
</feature>
<accession>A0A1X7RJT4</accession>
<organism evidence="2 3">
    <name type="scientific">Zymoseptoria tritici (strain ST99CH_3D7)</name>
    <dbReference type="NCBI Taxonomy" id="1276538"/>
    <lineage>
        <taxon>Eukaryota</taxon>
        <taxon>Fungi</taxon>
        <taxon>Dikarya</taxon>
        <taxon>Ascomycota</taxon>
        <taxon>Pezizomycotina</taxon>
        <taxon>Dothideomycetes</taxon>
        <taxon>Dothideomycetidae</taxon>
        <taxon>Mycosphaerellales</taxon>
        <taxon>Mycosphaerellaceae</taxon>
        <taxon>Zymoseptoria</taxon>
    </lineage>
</organism>
<dbReference type="Proteomes" id="UP000215127">
    <property type="component" value="Chromosome 2"/>
</dbReference>
<evidence type="ECO:0000256" key="1">
    <source>
        <dbReference type="SAM" id="Phobius"/>
    </source>
</evidence>
<evidence type="ECO:0000313" key="2">
    <source>
        <dbReference type="EMBL" id="SMQ47684.1"/>
    </source>
</evidence>
<gene>
    <name evidence="2" type="ORF">ZT3D7_G2832</name>
</gene>
<keyword evidence="3" id="KW-1185">Reference proteome</keyword>
<sequence>MTTVSGYSAPTGYFRDSTTVSWSTANLTTSFTPPPSCFESTYTQGQDSISLMDVKPPDGPTTTYYQVTRSVASECYPDDFAYNTAQSRPGTSLASYYSPGLCPKWYEAALQATSDGTTTTFCCPSQMFLGDYSSTEGGLDLGRSVCYTQQYWSGFAIVSDGVTSSFTASATSGGNAIAQVTAAAIMIINAPRDAALLAELTGTPSSTTATAMPAPALTTGAKAGVGLGVGVSVISLAIGGLGVYLWRRRRKAKPSAHEAEGGDGILIEKPELDGKGRDVHELDADGNRLFEVDPTAKAAELETTSGSAELDADGSRLFEADSTAKPAELETAGGRAELEGEWRGWEAALLRMVNQIT</sequence>
<dbReference type="EMBL" id="LT853693">
    <property type="protein sequence ID" value="SMQ47684.1"/>
    <property type="molecule type" value="Genomic_DNA"/>
</dbReference>
<dbReference type="STRING" id="1276538.A0A1X7RJT4"/>
<proteinExistence type="predicted"/>